<name>A0A2J6TUE4_9HELO</name>
<dbReference type="RefSeq" id="XP_024743521.1">
    <property type="nucleotide sequence ID" value="XM_024870396.1"/>
</dbReference>
<protein>
    <submittedName>
        <fullName evidence="3">Uncharacterized protein</fullName>
    </submittedName>
</protein>
<keyword evidence="2" id="KW-0812">Transmembrane</keyword>
<evidence type="ECO:0000313" key="3">
    <source>
        <dbReference type="EMBL" id="PMD66617.1"/>
    </source>
</evidence>
<dbReference type="EMBL" id="KZ613743">
    <property type="protein sequence ID" value="PMD66617.1"/>
    <property type="molecule type" value="Genomic_DNA"/>
</dbReference>
<feature type="transmembrane region" description="Helical" evidence="2">
    <location>
        <begin position="282"/>
        <end position="302"/>
    </location>
</feature>
<organism evidence="3 4">
    <name type="scientific">Hyaloscypha bicolor E</name>
    <dbReference type="NCBI Taxonomy" id="1095630"/>
    <lineage>
        <taxon>Eukaryota</taxon>
        <taxon>Fungi</taxon>
        <taxon>Dikarya</taxon>
        <taxon>Ascomycota</taxon>
        <taxon>Pezizomycotina</taxon>
        <taxon>Leotiomycetes</taxon>
        <taxon>Helotiales</taxon>
        <taxon>Hyaloscyphaceae</taxon>
        <taxon>Hyaloscypha</taxon>
        <taxon>Hyaloscypha bicolor</taxon>
    </lineage>
</organism>
<dbReference type="GeneID" id="36578478"/>
<evidence type="ECO:0000256" key="1">
    <source>
        <dbReference type="SAM" id="MobiDB-lite"/>
    </source>
</evidence>
<keyword evidence="2" id="KW-1133">Transmembrane helix</keyword>
<feature type="region of interest" description="Disordered" evidence="1">
    <location>
        <begin position="27"/>
        <end position="51"/>
    </location>
</feature>
<evidence type="ECO:0000256" key="2">
    <source>
        <dbReference type="SAM" id="Phobius"/>
    </source>
</evidence>
<proteinExistence type="predicted"/>
<dbReference type="AlphaFoldDB" id="A0A2J6TUE4"/>
<accession>A0A2J6TUE4</accession>
<reference evidence="3 4" key="1">
    <citation type="submission" date="2016-04" db="EMBL/GenBank/DDBJ databases">
        <title>A degradative enzymes factory behind the ericoid mycorrhizal symbiosis.</title>
        <authorList>
            <consortium name="DOE Joint Genome Institute"/>
            <person name="Martino E."/>
            <person name="Morin E."/>
            <person name="Grelet G."/>
            <person name="Kuo A."/>
            <person name="Kohler A."/>
            <person name="Daghino S."/>
            <person name="Barry K."/>
            <person name="Choi C."/>
            <person name="Cichocki N."/>
            <person name="Clum A."/>
            <person name="Copeland A."/>
            <person name="Hainaut M."/>
            <person name="Haridas S."/>
            <person name="Labutti K."/>
            <person name="Lindquist E."/>
            <person name="Lipzen A."/>
            <person name="Khouja H.-R."/>
            <person name="Murat C."/>
            <person name="Ohm R."/>
            <person name="Olson A."/>
            <person name="Spatafora J."/>
            <person name="Veneault-Fourrey C."/>
            <person name="Henrissat B."/>
            <person name="Grigoriev I."/>
            <person name="Martin F."/>
            <person name="Perotto S."/>
        </authorList>
    </citation>
    <scope>NUCLEOTIDE SEQUENCE [LARGE SCALE GENOMIC DNA]</scope>
    <source>
        <strain evidence="3 4">E</strain>
    </source>
</reference>
<gene>
    <name evidence="3" type="ORF">K444DRAFT_122299</name>
</gene>
<keyword evidence="4" id="KW-1185">Reference proteome</keyword>
<dbReference type="OrthoDB" id="3564778at2759"/>
<sequence>MQVMAAAQTQTAETGIELAALLPAREPISIDPPAPSRTSVPGEDSQPRPSFSDLFDLENAQFGTAAIRSIPRESTTDRIRLKVRDIKSNKIARRTLKAMLAFGTIASLYQLISLFPAFQGAHAATRGLQLQETDSRQNTAYGFLSICANRRTQNLPLGPDCLKYLTMTPKAPPDIDRWMVNSPVVNNSTSALVTRNVEPSLTGRFNETFLNTRLQAQQLSSLRAMYIMLLIYGASIAVVFWFLSRLGSSVFWGPLHRLDRHGIFGRTREIIEDRISAKAISYIDRFVLFSWMLSYYSAWAYVLNYGLKLNSWFATSGFLDICKTKQDLDLPLGEDCLKYMGKELKPAPAFTWVIFISIAGWAISSSVMLLIILYLIGHMLRRFLGLSTPGRQETRLDHEAALRIR</sequence>
<dbReference type="Proteomes" id="UP000235371">
    <property type="component" value="Unassembled WGS sequence"/>
</dbReference>
<feature type="transmembrane region" description="Helical" evidence="2">
    <location>
        <begin position="349"/>
        <end position="376"/>
    </location>
</feature>
<feature type="transmembrane region" description="Helical" evidence="2">
    <location>
        <begin position="224"/>
        <end position="243"/>
    </location>
</feature>
<dbReference type="InParanoid" id="A0A2J6TUE4"/>
<feature type="transmembrane region" description="Helical" evidence="2">
    <location>
        <begin position="98"/>
        <end position="118"/>
    </location>
</feature>
<keyword evidence="2" id="KW-0472">Membrane</keyword>
<evidence type="ECO:0000313" key="4">
    <source>
        <dbReference type="Proteomes" id="UP000235371"/>
    </source>
</evidence>